<keyword evidence="3" id="KW-1185">Reference proteome</keyword>
<evidence type="ECO:0000313" key="3">
    <source>
        <dbReference type="Proteomes" id="UP000182882"/>
    </source>
</evidence>
<keyword evidence="1" id="KW-0472">Membrane</keyword>
<dbReference type="EMBL" id="FNLN01000014">
    <property type="protein sequence ID" value="SDT96448.1"/>
    <property type="molecule type" value="Genomic_DNA"/>
</dbReference>
<dbReference type="AlphaFoldDB" id="A0A1H2ENY2"/>
<evidence type="ECO:0000313" key="2">
    <source>
        <dbReference type="EMBL" id="SDT96448.1"/>
    </source>
</evidence>
<gene>
    <name evidence="2" type="ORF">SAMN05216406_11412</name>
</gene>
<dbReference type="KEGG" id="nur:ATY38_12280"/>
<keyword evidence="1" id="KW-0812">Transmembrane</keyword>
<keyword evidence="1" id="KW-1133">Transmembrane helix</keyword>
<accession>A0A1H2ENY2</accession>
<dbReference type="Proteomes" id="UP000182882">
    <property type="component" value="Unassembled WGS sequence"/>
</dbReference>
<protein>
    <submittedName>
        <fullName evidence="2">Uncharacterized protein</fullName>
    </submittedName>
</protein>
<organism evidence="2 3">
    <name type="scientific">Nitrosomonas ureae</name>
    <dbReference type="NCBI Taxonomy" id="44577"/>
    <lineage>
        <taxon>Bacteria</taxon>
        <taxon>Pseudomonadati</taxon>
        <taxon>Pseudomonadota</taxon>
        <taxon>Betaproteobacteria</taxon>
        <taxon>Nitrosomonadales</taxon>
        <taxon>Nitrosomonadaceae</taxon>
        <taxon>Nitrosomonas</taxon>
    </lineage>
</organism>
<proteinExistence type="predicted"/>
<name>A0A1H2ENY2_9PROT</name>
<feature type="transmembrane region" description="Helical" evidence="1">
    <location>
        <begin position="44"/>
        <end position="62"/>
    </location>
</feature>
<evidence type="ECO:0000256" key="1">
    <source>
        <dbReference type="SAM" id="Phobius"/>
    </source>
</evidence>
<dbReference type="RefSeq" id="WP_062559563.1">
    <property type="nucleotide sequence ID" value="NZ_CP013341.1"/>
</dbReference>
<reference evidence="3" key="1">
    <citation type="submission" date="2016-10" db="EMBL/GenBank/DDBJ databases">
        <authorList>
            <person name="Varghese N."/>
            <person name="Submissions S."/>
        </authorList>
    </citation>
    <scope>NUCLEOTIDE SEQUENCE [LARGE SCALE GENOMIC DNA]</scope>
    <source>
        <strain evidence="3">Nm10</strain>
    </source>
</reference>
<sequence>MYFTPRRRRSDHATESCPMTPEQIKVMLHNQEQMMKDVADMKRYMFAGRIVVGTLVVIGLSLDWVRDHAIVIRAWILPDK</sequence>